<reference evidence="1 2" key="1">
    <citation type="submission" date="2014-04" db="EMBL/GenBank/DDBJ databases">
        <authorList>
            <consortium name="DOE Joint Genome Institute"/>
            <person name="Kuo A."/>
            <person name="Kohler A."/>
            <person name="Costa M.D."/>
            <person name="Nagy L.G."/>
            <person name="Floudas D."/>
            <person name="Copeland A."/>
            <person name="Barry K.W."/>
            <person name="Cichocki N."/>
            <person name="Veneault-Fourrey C."/>
            <person name="LaButti K."/>
            <person name="Lindquist E.A."/>
            <person name="Lipzen A."/>
            <person name="Lundell T."/>
            <person name="Morin E."/>
            <person name="Murat C."/>
            <person name="Sun H."/>
            <person name="Tunlid A."/>
            <person name="Henrissat B."/>
            <person name="Grigoriev I.V."/>
            <person name="Hibbett D.S."/>
            <person name="Martin F."/>
            <person name="Nordberg H.P."/>
            <person name="Cantor M.N."/>
            <person name="Hua S.X."/>
        </authorList>
    </citation>
    <scope>NUCLEOTIDE SEQUENCE [LARGE SCALE GENOMIC DNA]</scope>
    <source>
        <strain evidence="1 2">441</strain>
    </source>
</reference>
<dbReference type="HOGENOM" id="CLU_1865925_0_0_1"/>
<evidence type="ECO:0000313" key="2">
    <source>
        <dbReference type="Proteomes" id="UP000054018"/>
    </source>
</evidence>
<protein>
    <submittedName>
        <fullName evidence="1">Uncharacterized protein</fullName>
    </submittedName>
</protein>
<reference evidence="2" key="2">
    <citation type="submission" date="2015-01" db="EMBL/GenBank/DDBJ databases">
        <title>Evolutionary Origins and Diversification of the Mycorrhizal Mutualists.</title>
        <authorList>
            <consortium name="DOE Joint Genome Institute"/>
            <consortium name="Mycorrhizal Genomics Consortium"/>
            <person name="Kohler A."/>
            <person name="Kuo A."/>
            <person name="Nagy L.G."/>
            <person name="Floudas D."/>
            <person name="Copeland A."/>
            <person name="Barry K.W."/>
            <person name="Cichocki N."/>
            <person name="Veneault-Fourrey C."/>
            <person name="LaButti K."/>
            <person name="Lindquist E.A."/>
            <person name="Lipzen A."/>
            <person name="Lundell T."/>
            <person name="Morin E."/>
            <person name="Murat C."/>
            <person name="Riley R."/>
            <person name="Ohm R."/>
            <person name="Sun H."/>
            <person name="Tunlid A."/>
            <person name="Henrissat B."/>
            <person name="Grigoriev I.V."/>
            <person name="Hibbett D.S."/>
            <person name="Martin F."/>
        </authorList>
    </citation>
    <scope>NUCLEOTIDE SEQUENCE [LARGE SCALE GENOMIC DNA]</scope>
    <source>
        <strain evidence="2">441</strain>
    </source>
</reference>
<dbReference type="EMBL" id="KN833693">
    <property type="protein sequence ID" value="KIK28238.1"/>
    <property type="molecule type" value="Genomic_DNA"/>
</dbReference>
<accession>A0A0D0A862</accession>
<dbReference type="OrthoDB" id="10548097at2759"/>
<name>A0A0D0A862_9AGAM</name>
<sequence>MLERAARVSTATAILETHYGRVECAMQSFTCVVLMEADECEVKVQQRNRFNDFWSLRYTLVSVPSYYQFCATMDSLQRYFRRTPQRTAPRPLPFTPVTGKYRGQTRMRVENCTLSTESHTCFRWMSGETLEATFQIS</sequence>
<proteinExistence type="predicted"/>
<dbReference type="AlphaFoldDB" id="A0A0D0A862"/>
<dbReference type="Proteomes" id="UP000054018">
    <property type="component" value="Unassembled WGS sequence"/>
</dbReference>
<gene>
    <name evidence="1" type="ORF">PISMIDRAFT_673921</name>
</gene>
<keyword evidence="2" id="KW-1185">Reference proteome</keyword>
<organism evidence="1 2">
    <name type="scientific">Pisolithus microcarpus 441</name>
    <dbReference type="NCBI Taxonomy" id="765257"/>
    <lineage>
        <taxon>Eukaryota</taxon>
        <taxon>Fungi</taxon>
        <taxon>Dikarya</taxon>
        <taxon>Basidiomycota</taxon>
        <taxon>Agaricomycotina</taxon>
        <taxon>Agaricomycetes</taxon>
        <taxon>Agaricomycetidae</taxon>
        <taxon>Boletales</taxon>
        <taxon>Sclerodermatineae</taxon>
        <taxon>Pisolithaceae</taxon>
        <taxon>Pisolithus</taxon>
    </lineage>
</organism>
<evidence type="ECO:0000313" key="1">
    <source>
        <dbReference type="EMBL" id="KIK28238.1"/>
    </source>
</evidence>